<reference evidence="1" key="1">
    <citation type="journal article" date="2010" name="Environ. Microbiol.">
        <title>The metavirome of a hypersaline environment.</title>
        <authorList>
            <person name="Santos F."/>
            <person name="Yarza P."/>
            <person name="Parro V."/>
            <person name="Briones C."/>
            <person name="Anton J."/>
        </authorList>
    </citation>
    <scope>NUCLEOTIDE SEQUENCE</scope>
</reference>
<evidence type="ECO:0000313" key="1">
    <source>
        <dbReference type="EMBL" id="ADE29246.1"/>
    </source>
</evidence>
<protein>
    <submittedName>
        <fullName evidence="1">Probable transcriptional autoregulator</fullName>
    </submittedName>
</protein>
<sequence length="144" mass="16513">MRDIPDSAIADTSLTGNLIDIREFRAGDYKTPQLRLIACPLDDCEYELERWDNTRTSISDHLLHDHNPEDFGLEPLRELATPETVVISSDPTSQIYHTRECGPMTFSQGKNLSTVSIDDLDERYTWCKKCKGRPMNIEEITTHE</sequence>
<name>D5L2I7_9VIRU</name>
<proteinExistence type="predicted"/>
<organism evidence="1">
    <name type="scientific">uncultured virus</name>
    <dbReference type="NCBI Taxonomy" id="340016"/>
    <lineage>
        <taxon>Viruses</taxon>
        <taxon>environmental samples</taxon>
    </lineage>
</organism>
<accession>D5L2I7</accession>
<dbReference type="EMBL" id="GU735260">
    <property type="protein sequence ID" value="ADE29246.1"/>
    <property type="molecule type" value="Genomic_DNA"/>
</dbReference>